<accession>A0A951QAY8</accession>
<dbReference type="SUPFAM" id="SSF53098">
    <property type="entry name" value="Ribonuclease H-like"/>
    <property type="match status" value="1"/>
</dbReference>
<feature type="domain" description="Exonuclease" evidence="4">
    <location>
        <begin position="17"/>
        <end position="186"/>
    </location>
</feature>
<dbReference type="Pfam" id="PF00929">
    <property type="entry name" value="RNase_T"/>
    <property type="match status" value="1"/>
</dbReference>
<dbReference type="InterPro" id="IPR013520">
    <property type="entry name" value="Ribonucl_H"/>
</dbReference>
<proteinExistence type="predicted"/>
<dbReference type="GO" id="GO:0008408">
    <property type="term" value="F:3'-5' exonuclease activity"/>
    <property type="evidence" value="ECO:0007669"/>
    <property type="project" value="TreeGrafter"/>
</dbReference>
<gene>
    <name evidence="5" type="ORF">KME15_05075</name>
</gene>
<dbReference type="InterPro" id="IPR012337">
    <property type="entry name" value="RNaseH-like_sf"/>
</dbReference>
<reference evidence="5" key="2">
    <citation type="journal article" date="2022" name="Microbiol. Resour. Announc.">
        <title>Metagenome Sequencing to Explore Phylogenomics of Terrestrial Cyanobacteria.</title>
        <authorList>
            <person name="Ward R.D."/>
            <person name="Stajich J.E."/>
            <person name="Johansen J.R."/>
            <person name="Huntemann M."/>
            <person name="Clum A."/>
            <person name="Foster B."/>
            <person name="Foster B."/>
            <person name="Roux S."/>
            <person name="Palaniappan K."/>
            <person name="Varghese N."/>
            <person name="Mukherjee S."/>
            <person name="Reddy T.B.K."/>
            <person name="Daum C."/>
            <person name="Copeland A."/>
            <person name="Chen I.A."/>
            <person name="Ivanova N.N."/>
            <person name="Kyrpides N.C."/>
            <person name="Shapiro N."/>
            <person name="Eloe-Fadrosh E.A."/>
            <person name="Pietrasiak N."/>
        </authorList>
    </citation>
    <scope>NUCLEOTIDE SEQUENCE</scope>
    <source>
        <strain evidence="5">UHER 2000/2452</strain>
    </source>
</reference>
<dbReference type="EMBL" id="JAHHHD010000003">
    <property type="protein sequence ID" value="MBW4658023.1"/>
    <property type="molecule type" value="Genomic_DNA"/>
</dbReference>
<comment type="caution">
    <text evidence="5">The sequence shown here is derived from an EMBL/GenBank/DDBJ whole genome shotgun (WGS) entry which is preliminary data.</text>
</comment>
<dbReference type="FunFam" id="3.30.420.10:FF:000045">
    <property type="entry name" value="3'-5' exonuclease DinG"/>
    <property type="match status" value="1"/>
</dbReference>
<dbReference type="CDD" id="cd06127">
    <property type="entry name" value="DEDDh"/>
    <property type="match status" value="1"/>
</dbReference>
<reference evidence="5" key="1">
    <citation type="submission" date="2021-05" db="EMBL/GenBank/DDBJ databases">
        <authorList>
            <person name="Pietrasiak N."/>
            <person name="Ward R."/>
            <person name="Stajich J.E."/>
            <person name="Kurbessoian T."/>
        </authorList>
    </citation>
    <scope>NUCLEOTIDE SEQUENCE</scope>
    <source>
        <strain evidence="5">UHER 2000/2452</strain>
    </source>
</reference>
<name>A0A951QAY8_9CYAN</name>
<dbReference type="Gene3D" id="3.30.420.10">
    <property type="entry name" value="Ribonuclease H-like superfamily/Ribonuclease H"/>
    <property type="match status" value="1"/>
</dbReference>
<dbReference type="PANTHER" id="PTHR30231">
    <property type="entry name" value="DNA POLYMERASE III SUBUNIT EPSILON"/>
    <property type="match status" value="1"/>
</dbReference>
<dbReference type="InterPro" id="IPR036397">
    <property type="entry name" value="RNaseH_sf"/>
</dbReference>
<dbReference type="AlphaFoldDB" id="A0A951QAY8"/>
<evidence type="ECO:0000259" key="4">
    <source>
        <dbReference type="SMART" id="SM00479"/>
    </source>
</evidence>
<keyword evidence="3 5" id="KW-0269">Exonuclease</keyword>
<keyword evidence="1" id="KW-0540">Nuclease</keyword>
<keyword evidence="2" id="KW-0378">Hydrolase</keyword>
<evidence type="ECO:0000313" key="6">
    <source>
        <dbReference type="Proteomes" id="UP000757435"/>
    </source>
</evidence>
<dbReference type="SMART" id="SM00479">
    <property type="entry name" value="EXOIII"/>
    <property type="match status" value="1"/>
</dbReference>
<evidence type="ECO:0000256" key="1">
    <source>
        <dbReference type="ARBA" id="ARBA00022722"/>
    </source>
</evidence>
<evidence type="ECO:0000256" key="2">
    <source>
        <dbReference type="ARBA" id="ARBA00022801"/>
    </source>
</evidence>
<sequence>MLSSELLRYYRWVSQQPLAIVDVETTGRYATTSRLTEISVIRATLAEGVLEQQTSLINPQERIPAKIVQFTGISQAMVETAPLAAEILPTFLPLLNSGILAAHNLEFDYGFLQTAFARLGLAFDRPEDQQLCTVQLSRLMLPDLPSRSLPDLVRHFQFNVGKSHRAAADTLACWLLAEQLLTEINAEEDQVLLARFARQWLPLKYAARLLGCSQAEGRSRLAEVASRFVGRGSSGTWMYRRGDVEKVFYEQQENQLSLL</sequence>
<dbReference type="GO" id="GO:0003677">
    <property type="term" value="F:DNA binding"/>
    <property type="evidence" value="ECO:0007669"/>
    <property type="project" value="InterPro"/>
</dbReference>
<dbReference type="Proteomes" id="UP000757435">
    <property type="component" value="Unassembled WGS sequence"/>
</dbReference>
<dbReference type="InterPro" id="IPR006054">
    <property type="entry name" value="DnaQ"/>
</dbReference>
<dbReference type="GO" id="GO:0003887">
    <property type="term" value="F:DNA-directed DNA polymerase activity"/>
    <property type="evidence" value="ECO:0007669"/>
    <property type="project" value="InterPro"/>
</dbReference>
<dbReference type="PANTHER" id="PTHR30231:SF4">
    <property type="entry name" value="PROTEIN NEN2"/>
    <property type="match status" value="1"/>
</dbReference>
<dbReference type="GO" id="GO:0006260">
    <property type="term" value="P:DNA replication"/>
    <property type="evidence" value="ECO:0007669"/>
    <property type="project" value="InterPro"/>
</dbReference>
<dbReference type="NCBIfam" id="TIGR00573">
    <property type="entry name" value="dnaq"/>
    <property type="match status" value="1"/>
</dbReference>
<evidence type="ECO:0000256" key="3">
    <source>
        <dbReference type="ARBA" id="ARBA00022839"/>
    </source>
</evidence>
<organism evidence="5 6">
    <name type="scientific">Drouetiella hepatica Uher 2000/2452</name>
    <dbReference type="NCBI Taxonomy" id="904376"/>
    <lineage>
        <taxon>Bacteria</taxon>
        <taxon>Bacillati</taxon>
        <taxon>Cyanobacteriota</taxon>
        <taxon>Cyanophyceae</taxon>
        <taxon>Oculatellales</taxon>
        <taxon>Oculatellaceae</taxon>
        <taxon>Drouetiella</taxon>
    </lineage>
</organism>
<evidence type="ECO:0000313" key="5">
    <source>
        <dbReference type="EMBL" id="MBW4658023.1"/>
    </source>
</evidence>
<protein>
    <submittedName>
        <fullName evidence="5">3'-5' exonuclease</fullName>
    </submittedName>
</protein>